<gene>
    <name evidence="2" type="ORF">SDC9_212880</name>
</gene>
<evidence type="ECO:0000259" key="1">
    <source>
        <dbReference type="Pfam" id="PF00766"/>
    </source>
</evidence>
<dbReference type="InterPro" id="IPR014731">
    <property type="entry name" value="ETF_asu_C"/>
</dbReference>
<evidence type="ECO:0000313" key="2">
    <source>
        <dbReference type="EMBL" id="MPN65101.1"/>
    </source>
</evidence>
<proteinExistence type="predicted"/>
<organism evidence="2">
    <name type="scientific">bioreactor metagenome</name>
    <dbReference type="NCBI Taxonomy" id="1076179"/>
    <lineage>
        <taxon>unclassified sequences</taxon>
        <taxon>metagenomes</taxon>
        <taxon>ecological metagenomes</taxon>
    </lineage>
</organism>
<comment type="caution">
    <text evidence="2">The sequence shown here is derived from an EMBL/GenBank/DDBJ whole genome shotgun (WGS) entry which is preliminary data.</text>
</comment>
<dbReference type="InterPro" id="IPR029035">
    <property type="entry name" value="DHS-like_NAD/FAD-binding_dom"/>
</dbReference>
<reference evidence="2" key="1">
    <citation type="submission" date="2019-08" db="EMBL/GenBank/DDBJ databases">
        <authorList>
            <person name="Kucharzyk K."/>
            <person name="Murdoch R.W."/>
            <person name="Higgins S."/>
            <person name="Loffler F."/>
        </authorList>
    </citation>
    <scope>NUCLEOTIDE SEQUENCE</scope>
</reference>
<feature type="domain" description="Electron transfer flavoprotein alpha subunit C-terminal" evidence="1">
    <location>
        <begin position="57"/>
        <end position="134"/>
    </location>
</feature>
<name>A0A645JN92_9ZZZZ</name>
<dbReference type="Gene3D" id="3.40.50.1220">
    <property type="entry name" value="TPP-binding domain"/>
    <property type="match status" value="1"/>
</dbReference>
<dbReference type="AlphaFoldDB" id="A0A645JN92"/>
<accession>A0A645JN92</accession>
<dbReference type="EMBL" id="VSSQ01146970">
    <property type="protein sequence ID" value="MPN65101.1"/>
    <property type="molecule type" value="Genomic_DNA"/>
</dbReference>
<dbReference type="SUPFAM" id="SSF52467">
    <property type="entry name" value="DHS-like NAD/FAD-binding domain"/>
    <property type="match status" value="1"/>
</dbReference>
<dbReference type="Pfam" id="PF00766">
    <property type="entry name" value="ETF_alpha"/>
    <property type="match status" value="1"/>
</dbReference>
<protein>
    <recommendedName>
        <fullName evidence="1">Electron transfer flavoprotein alpha subunit C-terminal domain-containing protein</fullName>
    </recommendedName>
</protein>
<sequence length="139" mass="15203">MEAAFRLEPPFALGLAQWRDREVPAYSQNQIFERIVPEHFKDGAEKTLIEAGEKQKESDVLLVVGKGVRSKEEVQKIKASAISRGYMFGVTRPVAMNGWALIDEIVGVSGHIYSPEVCITIGVSGSAAFYAGIENSGFI</sequence>